<dbReference type="EMBL" id="DF933811">
    <property type="protein sequence ID" value="GAM34555.1"/>
    <property type="molecule type" value="Genomic_DNA"/>
</dbReference>
<organism evidence="9 10">
    <name type="scientific">Talaromyces pinophilus</name>
    <name type="common">Penicillium pinophilum</name>
    <dbReference type="NCBI Taxonomy" id="128442"/>
    <lineage>
        <taxon>Eukaryota</taxon>
        <taxon>Fungi</taxon>
        <taxon>Dikarya</taxon>
        <taxon>Ascomycota</taxon>
        <taxon>Pezizomycotina</taxon>
        <taxon>Eurotiomycetes</taxon>
        <taxon>Eurotiomycetidae</taxon>
        <taxon>Eurotiales</taxon>
        <taxon>Trichocomaceae</taxon>
        <taxon>Talaromyces</taxon>
        <taxon>Talaromyces sect. Talaromyces</taxon>
    </lineage>
</organism>
<feature type="domain" description="Helicase C-terminal" evidence="8">
    <location>
        <begin position="751"/>
        <end position="896"/>
    </location>
</feature>
<dbReference type="FunFam" id="3.30.50.10:FF:000067">
    <property type="entry name" value="GATA transcription factor (Ams2), putative"/>
    <property type="match status" value="1"/>
</dbReference>
<proteinExistence type="predicted"/>
<feature type="compositionally biased region" description="Low complexity" evidence="5">
    <location>
        <begin position="2284"/>
        <end position="2294"/>
    </location>
</feature>
<keyword evidence="3" id="KW-0067">ATP-binding</keyword>
<feature type="compositionally biased region" description="Acidic residues" evidence="5">
    <location>
        <begin position="223"/>
        <end position="234"/>
    </location>
</feature>
<dbReference type="InterPro" id="IPR013088">
    <property type="entry name" value="Znf_NHR/GATA"/>
</dbReference>
<dbReference type="GO" id="GO:0000183">
    <property type="term" value="P:rDNA heterochromatin formation"/>
    <property type="evidence" value="ECO:0007669"/>
    <property type="project" value="TreeGrafter"/>
</dbReference>
<feature type="region of interest" description="Disordered" evidence="5">
    <location>
        <begin position="2984"/>
        <end position="3011"/>
    </location>
</feature>
<dbReference type="InterPro" id="IPR001841">
    <property type="entry name" value="Znf_RING"/>
</dbReference>
<keyword evidence="2" id="KW-0378">Hydrolase</keyword>
<dbReference type="InterPro" id="IPR014001">
    <property type="entry name" value="Helicase_ATP-bd"/>
</dbReference>
<feature type="compositionally biased region" description="Polar residues" evidence="5">
    <location>
        <begin position="2266"/>
        <end position="2277"/>
    </location>
</feature>
<keyword evidence="10" id="KW-1185">Reference proteome</keyword>
<keyword evidence="4" id="KW-0479">Metal-binding</keyword>
<dbReference type="InterPro" id="IPR054471">
    <property type="entry name" value="GPIID_WHD"/>
</dbReference>
<keyword evidence="4" id="KW-0862">Zinc</keyword>
<evidence type="ECO:0000259" key="7">
    <source>
        <dbReference type="PROSITE" id="PS51192"/>
    </source>
</evidence>
<dbReference type="InterPro" id="IPR035994">
    <property type="entry name" value="Nucleoside_phosphorylase_sf"/>
</dbReference>
<dbReference type="InterPro" id="IPR049730">
    <property type="entry name" value="SNF2/RAD54-like_C"/>
</dbReference>
<comment type="caution">
    <text evidence="9">The sequence shown here is derived from an EMBL/GenBank/DDBJ whole genome shotgun (WGS) entry which is preliminary data.</text>
</comment>
<feature type="region of interest" description="Disordered" evidence="5">
    <location>
        <begin position="222"/>
        <end position="250"/>
    </location>
</feature>
<dbReference type="GO" id="GO:0005524">
    <property type="term" value="F:ATP binding"/>
    <property type="evidence" value="ECO:0007669"/>
    <property type="project" value="InterPro"/>
</dbReference>
<dbReference type="CDD" id="cd18008">
    <property type="entry name" value="DEXDc_SHPRH-like"/>
    <property type="match status" value="1"/>
</dbReference>
<dbReference type="GO" id="GO:0030466">
    <property type="term" value="P:silent mating-type cassette heterochromatin formation"/>
    <property type="evidence" value="ECO:0007669"/>
    <property type="project" value="TreeGrafter"/>
</dbReference>
<dbReference type="PROSITE" id="PS50089">
    <property type="entry name" value="ZF_RING_2"/>
    <property type="match status" value="1"/>
</dbReference>
<dbReference type="PANTHER" id="PTHR39147:SF1">
    <property type="entry name" value="PROTEIN SPT21"/>
    <property type="match status" value="1"/>
</dbReference>
<feature type="compositionally biased region" description="Polar residues" evidence="5">
    <location>
        <begin position="2862"/>
        <end position="2879"/>
    </location>
</feature>
<protein>
    <submittedName>
        <fullName evidence="9">Uncharacterized protein</fullName>
    </submittedName>
</protein>
<dbReference type="InterPro" id="IPR000330">
    <property type="entry name" value="SNF2_N"/>
</dbReference>
<dbReference type="Gene3D" id="3.40.50.300">
    <property type="entry name" value="P-loop containing nucleotide triphosphate hydrolases"/>
    <property type="match status" value="1"/>
</dbReference>
<dbReference type="Pfam" id="PF22939">
    <property type="entry name" value="WHD_GPIID"/>
    <property type="match status" value="1"/>
</dbReference>
<dbReference type="Gene3D" id="3.40.50.1580">
    <property type="entry name" value="Nucleoside phosphorylase domain"/>
    <property type="match status" value="1"/>
</dbReference>
<accession>A0A6V8H3F1</accession>
<dbReference type="Proteomes" id="UP000053095">
    <property type="component" value="Unassembled WGS sequence"/>
</dbReference>
<reference evidence="10" key="1">
    <citation type="journal article" date="2015" name="Genome Announc.">
        <title>Draft genome sequence of Talaromyces cellulolyticus strain Y-94, a source of lignocellulosic biomass-degrading enzymes.</title>
        <authorList>
            <person name="Fujii T."/>
            <person name="Koike H."/>
            <person name="Sawayama S."/>
            <person name="Yano S."/>
            <person name="Inoue H."/>
        </authorList>
    </citation>
    <scope>NUCLEOTIDE SEQUENCE [LARGE SCALE GENOMIC DNA]</scope>
    <source>
        <strain evidence="10">Y-94</strain>
    </source>
</reference>
<gene>
    <name evidence="9" type="ORF">TCE0_015f02209</name>
</gene>
<dbReference type="PROSITE" id="PS51192">
    <property type="entry name" value="HELICASE_ATP_BIND_1"/>
    <property type="match status" value="1"/>
</dbReference>
<evidence type="ECO:0000256" key="5">
    <source>
        <dbReference type="SAM" id="MobiDB-lite"/>
    </source>
</evidence>
<feature type="compositionally biased region" description="Polar residues" evidence="5">
    <location>
        <begin position="2059"/>
        <end position="2068"/>
    </location>
</feature>
<dbReference type="Pfam" id="PF00176">
    <property type="entry name" value="SNF2-rel_dom"/>
    <property type="match status" value="1"/>
</dbReference>
<dbReference type="SMART" id="SM00490">
    <property type="entry name" value="HELICc"/>
    <property type="match status" value="1"/>
</dbReference>
<feature type="compositionally biased region" description="Low complexity" evidence="5">
    <location>
        <begin position="2427"/>
        <end position="2442"/>
    </location>
</feature>
<feature type="compositionally biased region" description="Polar residues" evidence="5">
    <location>
        <begin position="2380"/>
        <end position="2399"/>
    </location>
</feature>
<feature type="domain" description="Helicase ATP-binding" evidence="7">
    <location>
        <begin position="328"/>
        <end position="516"/>
    </location>
</feature>
<feature type="region of interest" description="Disordered" evidence="5">
    <location>
        <begin position="2772"/>
        <end position="2901"/>
    </location>
</feature>
<evidence type="ECO:0000313" key="10">
    <source>
        <dbReference type="Proteomes" id="UP000053095"/>
    </source>
</evidence>
<feature type="compositionally biased region" description="Polar residues" evidence="5">
    <location>
        <begin position="2658"/>
        <end position="2684"/>
    </location>
</feature>
<feature type="compositionally biased region" description="Polar residues" evidence="5">
    <location>
        <begin position="2450"/>
        <end position="2463"/>
    </location>
</feature>
<evidence type="ECO:0000256" key="1">
    <source>
        <dbReference type="ARBA" id="ARBA00022741"/>
    </source>
</evidence>
<feature type="region of interest" description="Disordered" evidence="5">
    <location>
        <begin position="2359"/>
        <end position="2512"/>
    </location>
</feature>
<feature type="region of interest" description="Disordered" evidence="5">
    <location>
        <begin position="2086"/>
        <end position="2182"/>
    </location>
</feature>
<keyword evidence="1" id="KW-0547">Nucleotide-binding</keyword>
<dbReference type="InterPro" id="IPR042403">
    <property type="entry name" value="Spt21/Ams2"/>
</dbReference>
<feature type="compositionally biased region" description="Acidic residues" evidence="5">
    <location>
        <begin position="2696"/>
        <end position="2707"/>
    </location>
</feature>
<dbReference type="SUPFAM" id="SSF57716">
    <property type="entry name" value="Glucocorticoid receptor-like (DNA-binding domain)"/>
    <property type="match status" value="1"/>
</dbReference>
<evidence type="ECO:0000259" key="6">
    <source>
        <dbReference type="PROSITE" id="PS50089"/>
    </source>
</evidence>
<dbReference type="PROSITE" id="PS51194">
    <property type="entry name" value="HELICASE_CTER"/>
    <property type="match status" value="1"/>
</dbReference>
<evidence type="ECO:0000259" key="8">
    <source>
        <dbReference type="PROSITE" id="PS51194"/>
    </source>
</evidence>
<dbReference type="GO" id="GO:0016787">
    <property type="term" value="F:hydrolase activity"/>
    <property type="evidence" value="ECO:0007669"/>
    <property type="project" value="UniProtKB-KW"/>
</dbReference>
<feature type="compositionally biased region" description="Basic and acidic residues" evidence="5">
    <location>
        <begin position="2805"/>
        <end position="2815"/>
    </location>
</feature>
<dbReference type="InterPro" id="IPR027417">
    <property type="entry name" value="P-loop_NTPase"/>
</dbReference>
<dbReference type="InterPro" id="IPR001650">
    <property type="entry name" value="Helicase_C-like"/>
</dbReference>
<evidence type="ECO:0000256" key="2">
    <source>
        <dbReference type="ARBA" id="ARBA00022801"/>
    </source>
</evidence>
<feature type="compositionally biased region" description="Basic residues" evidence="5">
    <location>
        <begin position="2632"/>
        <end position="2642"/>
    </location>
</feature>
<dbReference type="InterPro" id="IPR038718">
    <property type="entry name" value="SNF2-like_sf"/>
</dbReference>
<dbReference type="InterPro" id="IPR057725">
    <property type="entry name" value="Ams2-SPT21_N"/>
</dbReference>
<evidence type="ECO:0000313" key="9">
    <source>
        <dbReference type="EMBL" id="GAM34555.1"/>
    </source>
</evidence>
<feature type="compositionally biased region" description="Low complexity" evidence="5">
    <location>
        <begin position="235"/>
        <end position="246"/>
    </location>
</feature>
<dbReference type="GO" id="GO:0008270">
    <property type="term" value="F:zinc ion binding"/>
    <property type="evidence" value="ECO:0007669"/>
    <property type="project" value="UniProtKB-KW"/>
</dbReference>
<dbReference type="SUPFAM" id="SSF52540">
    <property type="entry name" value="P-loop containing nucleoside triphosphate hydrolases"/>
    <property type="match status" value="2"/>
</dbReference>
<feature type="domain" description="RING-type" evidence="6">
    <location>
        <begin position="655"/>
        <end position="705"/>
    </location>
</feature>
<evidence type="ECO:0000256" key="3">
    <source>
        <dbReference type="ARBA" id="ARBA00022840"/>
    </source>
</evidence>
<dbReference type="GO" id="GO:0009116">
    <property type="term" value="P:nucleoside metabolic process"/>
    <property type="evidence" value="ECO:0007669"/>
    <property type="project" value="InterPro"/>
</dbReference>
<dbReference type="PANTHER" id="PTHR39147">
    <property type="entry name" value="PROTEIN SPT21"/>
    <property type="match status" value="1"/>
</dbReference>
<feature type="region of interest" description="Disordered" evidence="5">
    <location>
        <begin position="2221"/>
        <end position="2332"/>
    </location>
</feature>
<keyword evidence="4" id="KW-0863">Zinc-finger</keyword>
<dbReference type="Pfam" id="PF00271">
    <property type="entry name" value="Helicase_C"/>
    <property type="match status" value="1"/>
</dbReference>
<dbReference type="GO" id="GO:0006357">
    <property type="term" value="P:regulation of transcription by RNA polymerase II"/>
    <property type="evidence" value="ECO:0007669"/>
    <property type="project" value="TreeGrafter"/>
</dbReference>
<dbReference type="SMART" id="SM00487">
    <property type="entry name" value="DEXDc"/>
    <property type="match status" value="1"/>
</dbReference>
<sequence length="3011" mass="338409">MPNLSTESTFSSQDGLFVPFDQSWFSQAESDNAISIDSTPAVNSIDSTEGLNEVFNNADLGTPVVEELVCYGMFYNEKVKLVGQGEELQRRVQEIRNGGSYLPRSYTLRVQPSAELQLFLKFADNGDLGYLNEKMEGKLKDIANEPSIELDAVVNLQSLSDAIRRAQKQSDAAIRVDVNIYGPEASRDRVGKYLSDKALFLQPPNEKRREARYDNPHILQLDGLDESDTDESDSDSVAASSNASSEQNQDFQETIAEVFNSLTRSDDLRGVRGSEGLNRALYQHQEEALYFMLQRETGDIPDKYRLWRPEMVDGEQKYRHIITKAQQNELPDESGGGILADEMGMGKSLTTLVLIEKTLSDALKWAEECKTQPDDMTVKRHCRATLVIVPSHVLINMWTREVEEHLDNSLRVFKYHGKHREKHLSDIEHCDIVITTYNTLAREHGIKNNGGSQSPLHDIEWYRVVLDEAHMIRRQATTFHHAVRDLSAKSRWCLSGTPIQNSLIDLGALLVFIQAKPFHHLGIFRHWISNPFEARSTRPRAIERLALLLEGICLRRTIERVDLPGQREEIHTVEFTPAERKQYKDTNKAMQRFVIQKVGDYNDQKTFGMFQIFLQLRSLCNHGTYQRPFSWTKKMLFDDEADPVCSITRESLARCVGCREPLPLISGESRPAYAENCKHVLCHECSPVTERPSNPAMRPNCPICKSRKAMPFSFGQNSHPPSRETTDTEKDDDGYLRSNGYSSKMTMLVSDVQKDLNTTKSIIFSCWTRTLDLIGKHLSNANIEYARIDGKTPLSQRQKTLDNFDRTRNISVLIMTTGTGALGLNLKSVNRVFIIEPQWNPAVESQAIARAIRLGQTEQVLVIRYRVKASIEENMCEQQMQKLKISKMDFKKDFLTIPSSASNVDNEIWHDAPQYYGKCEGDNNAYLFGRSGRHDVVVVTLAGEGKVNAASSAQSLKMSFNSIKLALLVGICGAIPFKKDGTEIILGDVIISEVIVDVSHGRQYPGGYYRKDTLLDVYGRPDEQILGLLRTWKTTLLLEKLREETKNNLTTLLKHPHLGTNYPGAWEDRLYPPQYIHMHHSECMACLHEFACEDALTASCNDLNCDLSMLIHRERLLDTYPETPTPFIHFGSIGTGDTVMKSATHRDEIADTENVIAFEMEGSGIWDKFSCLVIKGVCDYADSHKNKKWQNYAAAVAASAMKVVLEQYVTSQRPSPPGISTVAPAFPSDTAVTSQSLSVVQSTPSPQGLFDNILNTFESRFDQEQWLGFKGTTAGSLKRLLRKIQDEQKASKSVQNLRRMEYFLKAVENLDKLMEEALNMPDIICYIWGPTKFLLQIAKGHPDLLEEYLSAYEKIGATLPTFENCYETFKNHMGLQRVLAELFGNILEVHHRMTKLFCGRDAIDECESSEEGKNLLDTFKNLTQKCDNHSPGKLRVLFFSQPTSEIRNALASADSLALTPELSVNDIRKYCQHRTRELEKFEFSNDDIKNVVDIICARADGMFLFAKLVLNNLAKQPNLALFRNEIASARLPNEIDQAYSRIMERLERDLGAEQFRYTLLLLGWLVCSKRPLKWTEVQSASSVEIDVWNNSNVMNMDIKIRDDVHELCGSLVQLLQGDRVELVHSTARRFIIEKSGINIAEAECDLTLRCLQYLTLNIFEPRISSEDLRFYALRGDFAFQDYAVSTWFMHVKSMVDTNLGLMIRNPASPKVDNQLIRIRHVLGRFIQFYEASFPDDNIQQQTQQDCEAFWQLPFHTDLVRTWQHIRLEQSKDLVARNNVSIATLKEALERNRRLLEKLSTEDRDLSSIYGDCIFRCPKVLCFFFHEGFKTAQARENHVNRHERPFHCTIENCTTEGLGLASESALRRHLRTFHPDQCDLMKVLYTFDDQNKTNCLARWPHLLDIQTAYLDEKTQIGVIELKTCIQAIVSASPELVAKLGQDYTVYAYDYSEYETPLVGQGMLSWVLASASPTPNAPAHQSKTIVTGRVSKNVLGLFSKGAQETLEVKLRLVPVPTLMQSEYLESMQRYRELSNIIPQDFDAQAWSSFVQQNPHMFAPSQRPQSTQSANGPRDHSGIEKFHQLLSEGSTPREFPPAHPDSTASSPVDPPSRSETPVGMQMTTQLSRQPSAAGHGRRGSEVSIRPLSRASVHDSDFQRPSTMTRRGSVYSGYGSGDEAMDHPPRKRAKLFRADVTGKDDLNIERQPGSLRVAASTAASVRIHRPTPINSIQSSAAASSLEEPVRPPTPISRNPSEGPRRGRPAPSLLRESSINSATSYRSPYPAYDDMPSTDLPDTSPDDHRYQGIFESQFSMPSSPPIIDGGLPSRSSPVLPPLPMQPDSGFMSATLEDLMDEDGCIRANFHENNDTTGMTDCEPTKQNRQDQVTGHHNSLANQGSVSRQQNDDYLASDGPYESLSSKEAPTLPPPHSSTASRPASRTSIRPAQKLAPAPLSQSEIEQLMSSIPASDPVLPPSGYMHHANTWSGPMSDMPSVETPLPQPVEERGKGRSGAGARRVRQVQARLEHCIREGQVPPYCNNCGAIETPTWRRAWSKHFDGSEQDANEYLKDPMCLFWKATDRAEDETITKFRLYKKTLVDADKDFDQILLCNPCGLWLQKFKCMRPENKWNKQPAKDKRKRSSRARKGPLTGGATTSTRSRSKSQIHSAPGSSPAHTDTSSPAGDNGSQAGDDRVTPAIENDNENEESNDCAEMDHPNKRIRASSAEPTSNTVQNRWDENAAVEALKRAIQSSPARNLDANVSKSHDVNLTPKPVRRALFPHSNHDGPLKTLGESLLNSPRRSPRVASRGSEKTVADKENTPAATNRNLDDLFEGPSFDFNLRNTPTPKRRTPRSNERRLSLPFCSPSASRTKHSATGLSPNTPRSRQMRSSSDKDSSTDNTIENRSAFPSVDDIVLDSLFDPWQSLPQSDMYIPFSDWSPTADNSNSMLQFPSNFNDDEALINAVLAESELGKSTDMDVSFTENTITNDTTLRESGNHEQGEARLNEAQAAVASN</sequence>
<feature type="region of interest" description="Disordered" evidence="5">
    <location>
        <begin position="2624"/>
        <end position="2711"/>
    </location>
</feature>
<dbReference type="Gene3D" id="3.40.50.10810">
    <property type="entry name" value="Tandem AAA-ATPase domain"/>
    <property type="match status" value="1"/>
</dbReference>
<dbReference type="Pfam" id="PF25823">
    <property type="entry name" value="Ams2-SPT21_N"/>
    <property type="match status" value="1"/>
</dbReference>
<dbReference type="CDD" id="cd18793">
    <property type="entry name" value="SF2_C_SNF"/>
    <property type="match status" value="1"/>
</dbReference>
<dbReference type="SUPFAM" id="SSF53167">
    <property type="entry name" value="Purine and uridine phosphorylases"/>
    <property type="match status" value="1"/>
</dbReference>
<dbReference type="Gene3D" id="3.30.50.10">
    <property type="entry name" value="Erythroid Transcription Factor GATA-1, subunit A"/>
    <property type="match status" value="1"/>
</dbReference>
<feature type="region of interest" description="Disordered" evidence="5">
    <location>
        <begin position="712"/>
        <end position="736"/>
    </location>
</feature>
<feature type="compositionally biased region" description="Basic and acidic residues" evidence="5">
    <location>
        <begin position="2987"/>
        <end position="3001"/>
    </location>
</feature>
<name>A0A6V8H3F1_TALPI</name>
<feature type="compositionally biased region" description="Polar residues" evidence="5">
    <location>
        <begin position="2118"/>
        <end position="2127"/>
    </location>
</feature>
<evidence type="ECO:0000256" key="4">
    <source>
        <dbReference type="PROSITE-ProRule" id="PRU00175"/>
    </source>
</evidence>
<feature type="region of interest" description="Disordered" evidence="5">
    <location>
        <begin position="2054"/>
        <end position="2074"/>
    </location>
</feature>